<protein>
    <submittedName>
        <fullName evidence="1">Uncharacterized protein</fullName>
    </submittedName>
</protein>
<evidence type="ECO:0000313" key="2">
    <source>
        <dbReference type="Proteomes" id="UP000823775"/>
    </source>
</evidence>
<accession>A0ABS8UW38</accession>
<keyword evidence="2" id="KW-1185">Reference proteome</keyword>
<name>A0ABS8UW38_DATST</name>
<reference evidence="1 2" key="1">
    <citation type="journal article" date="2021" name="BMC Genomics">
        <title>Datura genome reveals duplications of psychoactive alkaloid biosynthetic genes and high mutation rate following tissue culture.</title>
        <authorList>
            <person name="Rajewski A."/>
            <person name="Carter-House D."/>
            <person name="Stajich J."/>
            <person name="Litt A."/>
        </authorList>
    </citation>
    <scope>NUCLEOTIDE SEQUENCE [LARGE SCALE GENOMIC DNA]</scope>
    <source>
        <strain evidence="1">AR-01</strain>
    </source>
</reference>
<proteinExistence type="predicted"/>
<feature type="non-terminal residue" evidence="1">
    <location>
        <position position="83"/>
    </location>
</feature>
<sequence length="83" mass="9208">MEFKGSNGMEIEVVGKGLKRLQKGTKGASSSKSKASLAKHFEVQEVEPHRLSWLNTQTEAKDKLRDLGVGYLFAEPEECNLTL</sequence>
<gene>
    <name evidence="1" type="ORF">HAX54_023270</name>
</gene>
<dbReference type="EMBL" id="JACEIK010002823">
    <property type="protein sequence ID" value="MCD9639026.1"/>
    <property type="molecule type" value="Genomic_DNA"/>
</dbReference>
<organism evidence="1 2">
    <name type="scientific">Datura stramonium</name>
    <name type="common">Jimsonweed</name>
    <name type="synonym">Common thornapple</name>
    <dbReference type="NCBI Taxonomy" id="4076"/>
    <lineage>
        <taxon>Eukaryota</taxon>
        <taxon>Viridiplantae</taxon>
        <taxon>Streptophyta</taxon>
        <taxon>Embryophyta</taxon>
        <taxon>Tracheophyta</taxon>
        <taxon>Spermatophyta</taxon>
        <taxon>Magnoliopsida</taxon>
        <taxon>eudicotyledons</taxon>
        <taxon>Gunneridae</taxon>
        <taxon>Pentapetalae</taxon>
        <taxon>asterids</taxon>
        <taxon>lamiids</taxon>
        <taxon>Solanales</taxon>
        <taxon>Solanaceae</taxon>
        <taxon>Solanoideae</taxon>
        <taxon>Datureae</taxon>
        <taxon>Datura</taxon>
    </lineage>
</organism>
<evidence type="ECO:0000313" key="1">
    <source>
        <dbReference type="EMBL" id="MCD9639026.1"/>
    </source>
</evidence>
<dbReference type="Proteomes" id="UP000823775">
    <property type="component" value="Unassembled WGS sequence"/>
</dbReference>
<comment type="caution">
    <text evidence="1">The sequence shown here is derived from an EMBL/GenBank/DDBJ whole genome shotgun (WGS) entry which is preliminary data.</text>
</comment>